<gene>
    <name evidence="2" type="ORF">NKR23_g12437</name>
</gene>
<protein>
    <submittedName>
        <fullName evidence="2">Rhodopsin kinase</fullName>
    </submittedName>
</protein>
<dbReference type="AlphaFoldDB" id="A0AA38VCS9"/>
<proteinExistence type="predicted"/>
<dbReference type="PANTHER" id="PTHR38248:SF2">
    <property type="entry name" value="FUNK1 11"/>
    <property type="match status" value="1"/>
</dbReference>
<evidence type="ECO:0000259" key="1">
    <source>
        <dbReference type="Pfam" id="PF17667"/>
    </source>
</evidence>
<dbReference type="Pfam" id="PF17667">
    <property type="entry name" value="Pkinase_fungal"/>
    <property type="match status" value="1"/>
</dbReference>
<dbReference type="PANTHER" id="PTHR38248">
    <property type="entry name" value="FUNK1 6"/>
    <property type="match status" value="1"/>
</dbReference>
<dbReference type="GO" id="GO:0016301">
    <property type="term" value="F:kinase activity"/>
    <property type="evidence" value="ECO:0007669"/>
    <property type="project" value="UniProtKB-KW"/>
</dbReference>
<keyword evidence="3" id="KW-1185">Reference proteome</keyword>
<organism evidence="2 3">
    <name type="scientific">Pleurostoma richardsiae</name>
    <dbReference type="NCBI Taxonomy" id="41990"/>
    <lineage>
        <taxon>Eukaryota</taxon>
        <taxon>Fungi</taxon>
        <taxon>Dikarya</taxon>
        <taxon>Ascomycota</taxon>
        <taxon>Pezizomycotina</taxon>
        <taxon>Sordariomycetes</taxon>
        <taxon>Sordariomycetidae</taxon>
        <taxon>Calosphaeriales</taxon>
        <taxon>Pleurostomataceae</taxon>
        <taxon>Pleurostoma</taxon>
    </lineage>
</organism>
<keyword evidence="2" id="KW-0418">Kinase</keyword>
<dbReference type="Proteomes" id="UP001174694">
    <property type="component" value="Unassembled WGS sequence"/>
</dbReference>
<evidence type="ECO:0000313" key="2">
    <source>
        <dbReference type="EMBL" id="KAJ9129857.1"/>
    </source>
</evidence>
<keyword evidence="2" id="KW-0808">Transferase</keyword>
<comment type="caution">
    <text evidence="2">The sequence shown here is derived from an EMBL/GenBank/DDBJ whole genome shotgun (WGS) entry which is preliminary data.</text>
</comment>
<dbReference type="InterPro" id="IPR040976">
    <property type="entry name" value="Pkinase_fungal"/>
</dbReference>
<reference evidence="2" key="1">
    <citation type="submission" date="2022-07" db="EMBL/GenBank/DDBJ databases">
        <title>Fungi with potential for degradation of polypropylene.</title>
        <authorList>
            <person name="Gostincar C."/>
        </authorList>
    </citation>
    <scope>NUCLEOTIDE SEQUENCE</scope>
    <source>
        <strain evidence="2">EXF-13308</strain>
    </source>
</reference>
<feature type="domain" description="Fungal-type protein kinase" evidence="1">
    <location>
        <begin position="263"/>
        <end position="481"/>
    </location>
</feature>
<accession>A0AA38VCS9</accession>
<dbReference type="EMBL" id="JANBVO010000126">
    <property type="protein sequence ID" value="KAJ9129857.1"/>
    <property type="molecule type" value="Genomic_DNA"/>
</dbReference>
<sequence>MTLQPQPEPIESTPIGNSLDAFRSSFNSTCEDRSISYTPDALGQLGQDALDLVSALQGLRASRLLPSRGGGKNLFSDLSKLNAAINSDDFDFDRIRPLLIAALTNKPDSEIWEQVYAAVTEPTPPPRAIASSLQQTPWLRNTSSFANSSEHRKYVDDVLKEELGPMYVGLRDFHRVYFGGIAGLETASEAFFKQCLQGNEPLFDDGWRGWPKDAKQDDVLSWFVGFCEELASFTDSYKSCPIRQRRPLTQPNESIDGSIAKRKMDIGFVNNPRAKDSGCHWSEILVPGELKSNRSADRASEAWLDLGRYAREVLAAQDTRRFVLGFAICESLMRIWEFDRLGGIASDQFDINDNGLRFVSTILGFLWMSEEQLGFDPTIITNGDQRYIEIERHGVQEKLIIDEVMRRAPCIAGRATTCWRAHREGDGQTPLVIKDSWQYTERDEEGELLREATNEDVINVARYYHHETVEVGGTEDDIRDNYATKRPQHGGLEAIVEPDRCISALKQAI</sequence>
<name>A0AA38VCS9_9PEZI</name>
<evidence type="ECO:0000313" key="3">
    <source>
        <dbReference type="Proteomes" id="UP001174694"/>
    </source>
</evidence>